<sequence>SGTCPNKSLLTNIFKWLDEFICDFIDPPLRPCVDPNHVLSGNFAAVEELPPTACTVVQGSLPPCLNGAYIRNGPNPQFFPRGPYHLFDGDGMLHSIRISGGEAVFCSRFVRTYRYELEREMGSPVILKVFSAFNGLLSSLSRCAVFSGRVLAGEIDPRRGAGVANTSLALFAGKLFALGESDLPYSVKLTPDGDIITLGRHVSFGEAYMTMTAHPKIAADSGEAFAFRHSITHPYLTYFRINPDGIKQPEVPINSLKQAALVHDFAVTENYAVFSDPQIVIKPSEVLRGKPPIGVDLGKVPRLGIIRKYAVDESEMWWVESPGFNMNHAVNAWEEDGGDTVVMVAPNILGVENVLERLDLTQSSMERIEINVKTKKMNRKSICNGNLDFAVINPAYVGKKNRYLYAAIGDPMPKAVGVVKIDLSLSTTVNSGDCTVARHLFPPGCYGGEPFFVPKAAAAEEDDGYLVSYVHDENRNESKFIVMDAKSPNLEIVASVKLPQRVPYGFHGIFVPQCELEKLYDN</sequence>
<dbReference type="PANTHER" id="PTHR10543:SF46">
    <property type="entry name" value="CAROTENOID CLEAVAGE DIOXYGENASE 4, CHLOROPLASTIC-RELATED"/>
    <property type="match status" value="1"/>
</dbReference>
<name>A0A022RCS6_ERYGU</name>
<evidence type="ECO:0000313" key="6">
    <source>
        <dbReference type="EMBL" id="EYU37493.1"/>
    </source>
</evidence>
<keyword evidence="2 5" id="KW-0479">Metal-binding</keyword>
<organism evidence="6 7">
    <name type="scientific">Erythranthe guttata</name>
    <name type="common">Yellow monkey flower</name>
    <name type="synonym">Mimulus guttatus</name>
    <dbReference type="NCBI Taxonomy" id="4155"/>
    <lineage>
        <taxon>Eukaryota</taxon>
        <taxon>Viridiplantae</taxon>
        <taxon>Streptophyta</taxon>
        <taxon>Embryophyta</taxon>
        <taxon>Tracheophyta</taxon>
        <taxon>Spermatophyta</taxon>
        <taxon>Magnoliopsida</taxon>
        <taxon>eudicotyledons</taxon>
        <taxon>Gunneridae</taxon>
        <taxon>Pentapetalae</taxon>
        <taxon>asterids</taxon>
        <taxon>lamiids</taxon>
        <taxon>Lamiales</taxon>
        <taxon>Phrymaceae</taxon>
        <taxon>Erythranthe</taxon>
    </lineage>
</organism>
<evidence type="ECO:0000256" key="4">
    <source>
        <dbReference type="ARBA" id="ARBA00023004"/>
    </source>
</evidence>
<feature type="binding site" evidence="5">
    <location>
        <position position="263"/>
    </location>
    <ligand>
        <name>Fe cation</name>
        <dbReference type="ChEBI" id="CHEBI:24875"/>
        <note>catalytic</note>
    </ligand>
</feature>
<dbReference type="EMBL" id="KI630517">
    <property type="protein sequence ID" value="EYU37493.1"/>
    <property type="molecule type" value="Genomic_DNA"/>
</dbReference>
<dbReference type="GO" id="GO:0016121">
    <property type="term" value="P:carotene catabolic process"/>
    <property type="evidence" value="ECO:0000318"/>
    <property type="project" value="GO_Central"/>
</dbReference>
<comment type="cofactor">
    <cofactor evidence="5">
        <name>Fe(2+)</name>
        <dbReference type="ChEBI" id="CHEBI:29033"/>
    </cofactor>
    <text evidence="5">Binds 1 Fe(2+) ion per subunit.</text>
</comment>
<feature type="binding site" evidence="5">
    <location>
        <position position="214"/>
    </location>
    <ligand>
        <name>Fe cation</name>
        <dbReference type="ChEBI" id="CHEBI:24875"/>
        <note>catalytic</note>
    </ligand>
</feature>
<feature type="binding site" evidence="5">
    <location>
        <position position="328"/>
    </location>
    <ligand>
        <name>Fe cation</name>
        <dbReference type="ChEBI" id="CHEBI:24875"/>
        <note>catalytic</note>
    </ligand>
</feature>
<dbReference type="GO" id="GO:0010436">
    <property type="term" value="F:carotenoid dioxygenase activity"/>
    <property type="evidence" value="ECO:0000318"/>
    <property type="project" value="GO_Central"/>
</dbReference>
<dbReference type="Proteomes" id="UP000030748">
    <property type="component" value="Unassembled WGS sequence"/>
</dbReference>
<dbReference type="InterPro" id="IPR004294">
    <property type="entry name" value="Carotenoid_Oase"/>
</dbReference>
<dbReference type="STRING" id="4155.A0A022RCS6"/>
<keyword evidence="4 5" id="KW-0408">Iron</keyword>
<keyword evidence="7" id="KW-1185">Reference proteome</keyword>
<proteinExistence type="inferred from homology"/>
<dbReference type="Pfam" id="PF03055">
    <property type="entry name" value="RPE65"/>
    <property type="match status" value="1"/>
</dbReference>
<evidence type="ECO:0000256" key="3">
    <source>
        <dbReference type="ARBA" id="ARBA00022964"/>
    </source>
</evidence>
<keyword evidence="3" id="KW-0560">Oxidoreductase</keyword>
<evidence type="ECO:0000256" key="5">
    <source>
        <dbReference type="PIRSR" id="PIRSR604294-1"/>
    </source>
</evidence>
<evidence type="ECO:0000256" key="1">
    <source>
        <dbReference type="ARBA" id="ARBA00006787"/>
    </source>
</evidence>
<gene>
    <name evidence="6" type="ORF">MIMGU_mgv1a023345mg</name>
</gene>
<dbReference type="AlphaFoldDB" id="A0A022RCS6"/>
<evidence type="ECO:0008006" key="8">
    <source>
        <dbReference type="Google" id="ProtNLM"/>
    </source>
</evidence>
<evidence type="ECO:0000313" key="7">
    <source>
        <dbReference type="Proteomes" id="UP000030748"/>
    </source>
</evidence>
<dbReference type="GO" id="GO:0046872">
    <property type="term" value="F:metal ion binding"/>
    <property type="evidence" value="ECO:0007669"/>
    <property type="project" value="UniProtKB-KW"/>
</dbReference>
<dbReference type="PANTHER" id="PTHR10543">
    <property type="entry name" value="BETA-CAROTENE DIOXYGENASE"/>
    <property type="match status" value="1"/>
</dbReference>
<feature type="non-terminal residue" evidence="6">
    <location>
        <position position="1"/>
    </location>
</feature>
<dbReference type="GO" id="GO:0009570">
    <property type="term" value="C:chloroplast stroma"/>
    <property type="evidence" value="ECO:0000318"/>
    <property type="project" value="GO_Central"/>
</dbReference>
<comment type="similarity">
    <text evidence="1">Belongs to the carotenoid oxygenase family.</text>
</comment>
<keyword evidence="3" id="KW-0223">Dioxygenase</keyword>
<accession>A0A022RCS6</accession>
<protein>
    <recommendedName>
        <fullName evidence="8">Carotenoid cleavage dioxygenase 4</fullName>
    </recommendedName>
</protein>
<reference evidence="6 7" key="1">
    <citation type="journal article" date="2013" name="Proc. Natl. Acad. Sci. U.S.A.">
        <title>Fine-scale variation in meiotic recombination in Mimulus inferred from population shotgun sequencing.</title>
        <authorList>
            <person name="Hellsten U."/>
            <person name="Wright K.M."/>
            <person name="Jenkins J."/>
            <person name="Shu S."/>
            <person name="Yuan Y."/>
            <person name="Wessler S.R."/>
            <person name="Schmutz J."/>
            <person name="Willis J.H."/>
            <person name="Rokhsar D.S."/>
        </authorList>
    </citation>
    <scope>NUCLEOTIDE SEQUENCE [LARGE SCALE GENOMIC DNA]</scope>
    <source>
        <strain evidence="7">cv. DUN x IM62</strain>
    </source>
</reference>
<evidence type="ECO:0000256" key="2">
    <source>
        <dbReference type="ARBA" id="ARBA00022723"/>
    </source>
</evidence>
<dbReference type="eggNOG" id="KOG1285">
    <property type="taxonomic scope" value="Eukaryota"/>
</dbReference>
<feature type="binding site" evidence="5">
    <location>
        <position position="507"/>
    </location>
    <ligand>
        <name>Fe cation</name>
        <dbReference type="ChEBI" id="CHEBI:24875"/>
        <note>catalytic</note>
    </ligand>
</feature>